<keyword evidence="2" id="KW-1185">Reference proteome</keyword>
<sequence length="72" mass="8436">MVLIVSFLPLGVLNSRLLVRLFIPEIEKKSQNFHGNSTEISSDSPPVLHVFWLFEYHRKTEIQCERTFVFSN</sequence>
<reference evidence="3" key="1">
    <citation type="submission" date="2016-11" db="UniProtKB">
        <authorList>
            <consortium name="WormBaseParasite"/>
        </authorList>
    </citation>
    <scope>IDENTIFICATION</scope>
</reference>
<name>A0A1I7UDF8_9PELO</name>
<evidence type="ECO:0000313" key="2">
    <source>
        <dbReference type="Proteomes" id="UP000095282"/>
    </source>
</evidence>
<dbReference type="Proteomes" id="UP000095282">
    <property type="component" value="Unplaced"/>
</dbReference>
<feature type="signal peptide" evidence="1">
    <location>
        <begin position="1"/>
        <end position="15"/>
    </location>
</feature>
<organism evidence="2 3">
    <name type="scientific">Caenorhabditis tropicalis</name>
    <dbReference type="NCBI Taxonomy" id="1561998"/>
    <lineage>
        <taxon>Eukaryota</taxon>
        <taxon>Metazoa</taxon>
        <taxon>Ecdysozoa</taxon>
        <taxon>Nematoda</taxon>
        <taxon>Chromadorea</taxon>
        <taxon>Rhabditida</taxon>
        <taxon>Rhabditina</taxon>
        <taxon>Rhabditomorpha</taxon>
        <taxon>Rhabditoidea</taxon>
        <taxon>Rhabditidae</taxon>
        <taxon>Peloderinae</taxon>
        <taxon>Caenorhabditis</taxon>
    </lineage>
</organism>
<protein>
    <submittedName>
        <fullName evidence="3">Secreted protein</fullName>
    </submittedName>
</protein>
<proteinExistence type="predicted"/>
<feature type="chain" id="PRO_5012723727" evidence="1">
    <location>
        <begin position="16"/>
        <end position="72"/>
    </location>
</feature>
<dbReference type="WBParaSite" id="Csp11.Scaffold629.g8214.t1">
    <property type="protein sequence ID" value="Csp11.Scaffold629.g8214.t1"/>
    <property type="gene ID" value="Csp11.Scaffold629.g8214"/>
</dbReference>
<evidence type="ECO:0000313" key="3">
    <source>
        <dbReference type="WBParaSite" id="Csp11.Scaffold629.g8214.t1"/>
    </source>
</evidence>
<keyword evidence="1" id="KW-0732">Signal</keyword>
<evidence type="ECO:0000256" key="1">
    <source>
        <dbReference type="SAM" id="SignalP"/>
    </source>
</evidence>
<accession>A0A1I7UDF8</accession>
<dbReference type="AlphaFoldDB" id="A0A1I7UDF8"/>